<dbReference type="SUPFAM" id="SSF48452">
    <property type="entry name" value="TPR-like"/>
    <property type="match status" value="1"/>
</dbReference>
<dbReference type="NCBIfam" id="TIGR03302">
    <property type="entry name" value="OM_YfiO"/>
    <property type="match status" value="1"/>
</dbReference>
<evidence type="ECO:0000259" key="4">
    <source>
        <dbReference type="Pfam" id="PF13525"/>
    </source>
</evidence>
<organism evidence="5 6">
    <name type="scientific">Candidatus Aphodosoma intestinipullorum</name>
    <dbReference type="NCBI Taxonomy" id="2840674"/>
    <lineage>
        <taxon>Bacteria</taxon>
        <taxon>Pseudomonadati</taxon>
        <taxon>Bacteroidota</taxon>
        <taxon>Bacteroidia</taxon>
        <taxon>Bacteroidales</taxon>
        <taxon>Candidatus Aphodosoma</taxon>
    </lineage>
</organism>
<dbReference type="Proteomes" id="UP000712007">
    <property type="component" value="Unassembled WGS sequence"/>
</dbReference>
<reference evidence="5" key="1">
    <citation type="submission" date="2020-10" db="EMBL/GenBank/DDBJ databases">
        <authorList>
            <person name="Gilroy R."/>
        </authorList>
    </citation>
    <scope>NUCLEOTIDE SEQUENCE</scope>
    <source>
        <strain evidence="5">3924</strain>
    </source>
</reference>
<protein>
    <submittedName>
        <fullName evidence="5">Outer membrane protein assembly factor BamD</fullName>
    </submittedName>
</protein>
<comment type="caution">
    <text evidence="5">The sequence shown here is derived from an EMBL/GenBank/DDBJ whole genome shotgun (WGS) entry which is preliminary data.</text>
</comment>
<proteinExistence type="predicted"/>
<evidence type="ECO:0000256" key="2">
    <source>
        <dbReference type="ARBA" id="ARBA00023136"/>
    </source>
</evidence>
<evidence type="ECO:0000313" key="6">
    <source>
        <dbReference type="Proteomes" id="UP000712007"/>
    </source>
</evidence>
<evidence type="ECO:0000256" key="3">
    <source>
        <dbReference type="ARBA" id="ARBA00023237"/>
    </source>
</evidence>
<keyword evidence="1" id="KW-0732">Signal</keyword>
<name>A0A940IF49_9BACT</name>
<dbReference type="InterPro" id="IPR039565">
    <property type="entry name" value="BamD-like"/>
</dbReference>
<evidence type="ECO:0000313" key="5">
    <source>
        <dbReference type="EMBL" id="MBO8440339.1"/>
    </source>
</evidence>
<feature type="domain" description="Outer membrane lipoprotein BamD-like" evidence="4">
    <location>
        <begin position="29"/>
        <end position="221"/>
    </location>
</feature>
<dbReference type="InterPro" id="IPR011990">
    <property type="entry name" value="TPR-like_helical_dom_sf"/>
</dbReference>
<dbReference type="AlphaFoldDB" id="A0A940IF49"/>
<dbReference type="Pfam" id="PF13525">
    <property type="entry name" value="YfiO"/>
    <property type="match status" value="1"/>
</dbReference>
<reference evidence="5" key="2">
    <citation type="journal article" date="2021" name="PeerJ">
        <title>Extensive microbial diversity within the chicken gut microbiome revealed by metagenomics and culture.</title>
        <authorList>
            <person name="Gilroy R."/>
            <person name="Ravi A."/>
            <person name="Getino M."/>
            <person name="Pursley I."/>
            <person name="Horton D.L."/>
            <person name="Alikhan N.F."/>
            <person name="Baker D."/>
            <person name="Gharbi K."/>
            <person name="Hall N."/>
            <person name="Watson M."/>
            <person name="Adriaenssens E.M."/>
            <person name="Foster-Nyarko E."/>
            <person name="Jarju S."/>
            <person name="Secka A."/>
            <person name="Antonio M."/>
            <person name="Oren A."/>
            <person name="Chaudhuri R.R."/>
            <person name="La Ragione R."/>
            <person name="Hildebrand F."/>
            <person name="Pallen M.J."/>
        </authorList>
    </citation>
    <scope>NUCLEOTIDE SEQUENCE</scope>
    <source>
        <strain evidence="5">3924</strain>
    </source>
</reference>
<dbReference type="InterPro" id="IPR017689">
    <property type="entry name" value="BamD"/>
</dbReference>
<gene>
    <name evidence="5" type="primary">bamD</name>
    <name evidence="5" type="ORF">IAC51_06775</name>
</gene>
<keyword evidence="2" id="KW-0472">Membrane</keyword>
<dbReference type="PROSITE" id="PS51257">
    <property type="entry name" value="PROKAR_LIPOPROTEIN"/>
    <property type="match status" value="1"/>
</dbReference>
<dbReference type="EMBL" id="JADIMV010000116">
    <property type="protein sequence ID" value="MBO8440339.1"/>
    <property type="molecule type" value="Genomic_DNA"/>
</dbReference>
<evidence type="ECO:0000256" key="1">
    <source>
        <dbReference type="ARBA" id="ARBA00022729"/>
    </source>
</evidence>
<sequence length="267" mass="31663">MRRNIVIILVLSVMAAGCSDYYRLQKSTDPDEKYAAAKNYFQEKKYLRCSTLLEDIISYYRNTPQAEEMLYLLSESYIGQKDYYSASEYYQAYLRNYPRGEYAEEARFRVGYCYYWDSPDARLDQTATKKAIAAFTEYLSLYPTSDRADEAHRYMEEMTDKLAYKGYLNAKLYYNLGLYGGNNYRASVITAENTLKEYPDTKYKDDLYFIILQSKYKEASLSVDSKRRERYSEVIDEYYRYANEFSDGKHIREANRILKEAKHIVNK</sequence>
<keyword evidence="3" id="KW-0998">Cell outer membrane</keyword>
<dbReference type="Gene3D" id="1.25.40.10">
    <property type="entry name" value="Tetratricopeptide repeat domain"/>
    <property type="match status" value="1"/>
</dbReference>
<accession>A0A940IF49</accession>